<keyword evidence="6 8" id="KW-1133">Transmembrane helix</keyword>
<dbReference type="EMBL" id="CP132353">
    <property type="protein sequence ID" value="WLS79631.1"/>
    <property type="molecule type" value="Genomic_DNA"/>
</dbReference>
<feature type="domain" description="ABC transmembrane type-1" evidence="9">
    <location>
        <begin position="40"/>
        <end position="239"/>
    </location>
</feature>
<name>A0AA50DKI3_9GAMM</name>
<dbReference type="Pfam" id="PF00528">
    <property type="entry name" value="BPD_transp_1"/>
    <property type="match status" value="1"/>
</dbReference>
<dbReference type="InterPro" id="IPR035906">
    <property type="entry name" value="MetI-like_sf"/>
</dbReference>
<sequence>MRAFWLGVPALLLLGLPFITLAWITPWSGFHLAWGDGQAIGVSLGLSMIALPLIVLCGLPLSLWLARTGSRWRSIIEIAVLVPLLAPPLAMGILLVSVFGPYGTVGEVLSGIGISLNNNPGAFVVAQFYGGLPYFVLSARSAFEHVPVEVEEAGETLGASAWQIFWRLTLPQAGRGLAAALAITWVRIVGEFGIVLVFSYFPQGIPVKLFINLQNEGVEAVYALLWILLITTLPLPLWLVMRAGRKAHPAN</sequence>
<dbReference type="CDD" id="cd06261">
    <property type="entry name" value="TM_PBP2"/>
    <property type="match status" value="1"/>
</dbReference>
<feature type="transmembrane region" description="Helical" evidence="8">
    <location>
        <begin position="78"/>
        <end position="100"/>
    </location>
</feature>
<keyword evidence="3" id="KW-1003">Cell membrane</keyword>
<evidence type="ECO:0000256" key="8">
    <source>
        <dbReference type="RuleBase" id="RU363032"/>
    </source>
</evidence>
<evidence type="ECO:0000256" key="1">
    <source>
        <dbReference type="ARBA" id="ARBA00004429"/>
    </source>
</evidence>
<keyword evidence="7 8" id="KW-0472">Membrane</keyword>
<keyword evidence="5 8" id="KW-0812">Transmembrane</keyword>
<dbReference type="Proteomes" id="UP001228139">
    <property type="component" value="Chromosome"/>
</dbReference>
<evidence type="ECO:0000256" key="4">
    <source>
        <dbReference type="ARBA" id="ARBA00022519"/>
    </source>
</evidence>
<evidence type="ECO:0000256" key="3">
    <source>
        <dbReference type="ARBA" id="ARBA00022475"/>
    </source>
</evidence>
<feature type="transmembrane region" description="Helical" evidence="8">
    <location>
        <begin position="221"/>
        <end position="241"/>
    </location>
</feature>
<evidence type="ECO:0000256" key="6">
    <source>
        <dbReference type="ARBA" id="ARBA00022989"/>
    </source>
</evidence>
<accession>A0AA50DKI3</accession>
<evidence type="ECO:0000256" key="7">
    <source>
        <dbReference type="ARBA" id="ARBA00023136"/>
    </source>
</evidence>
<dbReference type="InterPro" id="IPR000515">
    <property type="entry name" value="MetI-like"/>
</dbReference>
<comment type="similarity">
    <text evidence="8">Belongs to the binding-protein-dependent transport system permease family.</text>
</comment>
<comment type="subcellular location">
    <subcellularLocation>
        <location evidence="1">Cell inner membrane</location>
        <topology evidence="1">Multi-pass membrane protein</topology>
    </subcellularLocation>
    <subcellularLocation>
        <location evidence="8">Cell membrane</location>
        <topology evidence="8">Multi-pass membrane protein</topology>
    </subcellularLocation>
</comment>
<dbReference type="GO" id="GO:0055085">
    <property type="term" value="P:transmembrane transport"/>
    <property type="evidence" value="ECO:0007669"/>
    <property type="project" value="InterPro"/>
</dbReference>
<dbReference type="PROSITE" id="PS50928">
    <property type="entry name" value="ABC_TM1"/>
    <property type="match status" value="1"/>
</dbReference>
<evidence type="ECO:0000313" key="10">
    <source>
        <dbReference type="EMBL" id="WLS79631.1"/>
    </source>
</evidence>
<evidence type="ECO:0000256" key="5">
    <source>
        <dbReference type="ARBA" id="ARBA00022692"/>
    </source>
</evidence>
<protein>
    <submittedName>
        <fullName evidence="10">ABC transporter permease subunit</fullName>
    </submittedName>
</protein>
<dbReference type="Gene3D" id="1.10.3720.10">
    <property type="entry name" value="MetI-like"/>
    <property type="match status" value="1"/>
</dbReference>
<dbReference type="RefSeq" id="WP_306210594.1">
    <property type="nucleotide sequence ID" value="NZ_CP132353.1"/>
</dbReference>
<dbReference type="PANTHER" id="PTHR30183">
    <property type="entry name" value="MOLYBDENUM TRANSPORT SYSTEM PERMEASE PROTEIN MODB"/>
    <property type="match status" value="1"/>
</dbReference>
<keyword evidence="4" id="KW-0997">Cell inner membrane</keyword>
<keyword evidence="2 8" id="KW-0813">Transport</keyword>
<feature type="transmembrane region" description="Helical" evidence="8">
    <location>
        <begin position="120"/>
        <end position="137"/>
    </location>
</feature>
<dbReference type="KEGG" id="epi:Q3V30_03720"/>
<evidence type="ECO:0000259" key="9">
    <source>
        <dbReference type="PROSITE" id="PS50928"/>
    </source>
</evidence>
<proteinExistence type="inferred from homology"/>
<dbReference type="PANTHER" id="PTHR30183:SF3">
    <property type="entry name" value="MOLYBDENUM TRANSPORT SYSTEM PERMEASE PROTEIN MODB"/>
    <property type="match status" value="1"/>
</dbReference>
<gene>
    <name evidence="10" type="ORF">Q3V30_03720</name>
</gene>
<keyword evidence="11" id="KW-1185">Reference proteome</keyword>
<evidence type="ECO:0000313" key="11">
    <source>
        <dbReference type="Proteomes" id="UP001228139"/>
    </source>
</evidence>
<reference evidence="10 11" key="1">
    <citation type="submission" date="2023-07" db="EMBL/GenBank/DDBJ databases">
        <title>Pathogenic bacteria of pear tree diseases.</title>
        <authorList>
            <person name="Zhang Z."/>
            <person name="He L."/>
            <person name="Huang R."/>
        </authorList>
    </citation>
    <scope>NUCLEOTIDE SEQUENCE [LARGE SCALE GENOMIC DNA]</scope>
    <source>
        <strain evidence="10 11">DE2</strain>
    </source>
</reference>
<feature type="transmembrane region" description="Helical" evidence="8">
    <location>
        <begin position="177"/>
        <end position="201"/>
    </location>
</feature>
<dbReference type="SUPFAM" id="SSF161098">
    <property type="entry name" value="MetI-like"/>
    <property type="match status" value="1"/>
</dbReference>
<dbReference type="AlphaFoldDB" id="A0AA50DKI3"/>
<evidence type="ECO:0000256" key="2">
    <source>
        <dbReference type="ARBA" id="ARBA00022448"/>
    </source>
</evidence>
<organism evidence="10 11">
    <name type="scientific">Erwinia pyri</name>
    <dbReference type="NCBI Taxonomy" id="3062598"/>
    <lineage>
        <taxon>Bacteria</taxon>
        <taxon>Pseudomonadati</taxon>
        <taxon>Pseudomonadota</taxon>
        <taxon>Gammaproteobacteria</taxon>
        <taxon>Enterobacterales</taxon>
        <taxon>Erwiniaceae</taxon>
        <taxon>Erwinia</taxon>
    </lineage>
</organism>
<feature type="transmembrane region" description="Helical" evidence="8">
    <location>
        <begin position="46"/>
        <end position="66"/>
    </location>
</feature>
<dbReference type="GO" id="GO:0005886">
    <property type="term" value="C:plasma membrane"/>
    <property type="evidence" value="ECO:0007669"/>
    <property type="project" value="UniProtKB-SubCell"/>
</dbReference>